<feature type="region of interest" description="Disordered" evidence="1">
    <location>
        <begin position="1"/>
        <end position="64"/>
    </location>
</feature>
<sequence length="175" mass="19103">MSKPVATRCSSNLKAQETSRKRGREDEEKEDGEGKNKGLAAAISSTTMTIQKSTTTTTSTTSKTSSKDEEEVTCCVYMVNELSAKIRPCGHTVTCGGCTKELVGRGDPCPFCRKEIEGFELGKWSSVTRAAGLWPASLKNLSELASVEGFNDYFRDSNSWSSRLHQLLQASPLLH</sequence>
<dbReference type="SUPFAM" id="SSF57850">
    <property type="entry name" value="RING/U-box"/>
    <property type="match status" value="1"/>
</dbReference>
<dbReference type="AlphaFoldDB" id="A0A9W7DZC4"/>
<dbReference type="InterPro" id="IPR013083">
    <property type="entry name" value="Znf_RING/FYVE/PHD"/>
</dbReference>
<dbReference type="EMBL" id="BRXW01000515">
    <property type="protein sequence ID" value="GMH62179.1"/>
    <property type="molecule type" value="Genomic_DNA"/>
</dbReference>
<gene>
    <name evidence="2" type="ORF">TrLO_g1492</name>
</gene>
<dbReference type="Pfam" id="PF13920">
    <property type="entry name" value="zf-C3HC4_3"/>
    <property type="match status" value="1"/>
</dbReference>
<feature type="compositionally biased region" description="Basic and acidic residues" evidence="1">
    <location>
        <begin position="17"/>
        <end position="36"/>
    </location>
</feature>
<organism evidence="2 3">
    <name type="scientific">Triparma laevis f. longispina</name>
    <dbReference type="NCBI Taxonomy" id="1714387"/>
    <lineage>
        <taxon>Eukaryota</taxon>
        <taxon>Sar</taxon>
        <taxon>Stramenopiles</taxon>
        <taxon>Ochrophyta</taxon>
        <taxon>Bolidophyceae</taxon>
        <taxon>Parmales</taxon>
        <taxon>Triparmaceae</taxon>
        <taxon>Triparma</taxon>
    </lineage>
</organism>
<name>A0A9W7DZC4_9STRA</name>
<evidence type="ECO:0000313" key="3">
    <source>
        <dbReference type="Proteomes" id="UP001165122"/>
    </source>
</evidence>
<feature type="compositionally biased region" description="Low complexity" evidence="1">
    <location>
        <begin position="44"/>
        <end position="64"/>
    </location>
</feature>
<dbReference type="Proteomes" id="UP001165122">
    <property type="component" value="Unassembled WGS sequence"/>
</dbReference>
<protein>
    <recommendedName>
        <fullName evidence="4">RING-type domain-containing protein</fullName>
    </recommendedName>
</protein>
<accession>A0A9W7DZC4</accession>
<evidence type="ECO:0008006" key="4">
    <source>
        <dbReference type="Google" id="ProtNLM"/>
    </source>
</evidence>
<keyword evidence="3" id="KW-1185">Reference proteome</keyword>
<evidence type="ECO:0000256" key="1">
    <source>
        <dbReference type="SAM" id="MobiDB-lite"/>
    </source>
</evidence>
<comment type="caution">
    <text evidence="2">The sequence shown here is derived from an EMBL/GenBank/DDBJ whole genome shotgun (WGS) entry which is preliminary data.</text>
</comment>
<proteinExistence type="predicted"/>
<reference evidence="3" key="1">
    <citation type="journal article" date="2023" name="Commun. Biol.">
        <title>Genome analysis of Parmales, the sister group of diatoms, reveals the evolutionary specialization of diatoms from phago-mixotrophs to photoautotrophs.</title>
        <authorList>
            <person name="Ban H."/>
            <person name="Sato S."/>
            <person name="Yoshikawa S."/>
            <person name="Yamada K."/>
            <person name="Nakamura Y."/>
            <person name="Ichinomiya M."/>
            <person name="Sato N."/>
            <person name="Blanc-Mathieu R."/>
            <person name="Endo H."/>
            <person name="Kuwata A."/>
            <person name="Ogata H."/>
        </authorList>
    </citation>
    <scope>NUCLEOTIDE SEQUENCE [LARGE SCALE GENOMIC DNA]</scope>
    <source>
        <strain evidence="3">NIES 3700</strain>
    </source>
</reference>
<dbReference type="Gene3D" id="3.30.40.10">
    <property type="entry name" value="Zinc/RING finger domain, C3HC4 (zinc finger)"/>
    <property type="match status" value="1"/>
</dbReference>
<evidence type="ECO:0000313" key="2">
    <source>
        <dbReference type="EMBL" id="GMH62179.1"/>
    </source>
</evidence>